<dbReference type="AlphaFoldDB" id="A0A915BS85"/>
<sequence>TVQYQSGTLAFLSCPPGMVGSGSATSTCRYGVWYPQIGRCETMFPDSNVRCASITSVANGQVAYLQRSLFHQNIAGTVVVLMCGLGYKPSGPSVAKCTIDGTWENLGSCERWDKVAEIVCPDIIAANGTVVHDLLRPRRAETASVLICHFGFAHVGTSIVTCMPNGQWSSDVGKCEYALSTKQCSELSVAGGIVIHDFFRPRFQGTAATLFCKSGFLSSGNTIVFCLPSGDWSAKLGECNPITMSEDLCPPLIAVNGFIAYDLFRPRQVDTVATLMCNAGFIINGIHSVTCRSDGTWNGILGECNALVI</sequence>
<dbReference type="PROSITE" id="PS50923">
    <property type="entry name" value="SUSHI"/>
    <property type="match status" value="5"/>
</dbReference>
<organism evidence="6 7">
    <name type="scientific">Parascaris univalens</name>
    <name type="common">Nematode worm</name>
    <dbReference type="NCBI Taxonomy" id="6257"/>
    <lineage>
        <taxon>Eukaryota</taxon>
        <taxon>Metazoa</taxon>
        <taxon>Ecdysozoa</taxon>
        <taxon>Nematoda</taxon>
        <taxon>Chromadorea</taxon>
        <taxon>Rhabditida</taxon>
        <taxon>Spirurina</taxon>
        <taxon>Ascaridomorpha</taxon>
        <taxon>Ascaridoidea</taxon>
        <taxon>Ascarididae</taxon>
        <taxon>Parascaris</taxon>
    </lineage>
</organism>
<evidence type="ECO:0000259" key="5">
    <source>
        <dbReference type="PROSITE" id="PS50923"/>
    </source>
</evidence>
<comment type="caution">
    <text evidence="4">Lacks conserved residue(s) required for the propagation of feature annotation.</text>
</comment>
<evidence type="ECO:0000256" key="1">
    <source>
        <dbReference type="ARBA" id="ARBA00022729"/>
    </source>
</evidence>
<keyword evidence="6" id="KW-1185">Reference proteome</keyword>
<dbReference type="WBParaSite" id="PgR056X_g012_t01">
    <property type="protein sequence ID" value="PgR056X_g012_t01"/>
    <property type="gene ID" value="PgR056X_g012"/>
</dbReference>
<feature type="domain" description="Sushi" evidence="5">
    <location>
        <begin position="49"/>
        <end position="111"/>
    </location>
</feature>
<feature type="disulfide bond" evidence="4">
    <location>
        <begin position="212"/>
        <end position="239"/>
    </location>
</feature>
<dbReference type="PANTHER" id="PTHR45656">
    <property type="entry name" value="PROTEIN CBR-CLEC-78"/>
    <property type="match status" value="1"/>
</dbReference>
<dbReference type="SUPFAM" id="SSF57535">
    <property type="entry name" value="Complement control module/SCR domain"/>
    <property type="match status" value="5"/>
</dbReference>
<dbReference type="InterPro" id="IPR000436">
    <property type="entry name" value="Sushi_SCR_CCP_dom"/>
</dbReference>
<dbReference type="Gene3D" id="2.10.70.10">
    <property type="entry name" value="Complement Module, domain 1"/>
    <property type="match status" value="4"/>
</dbReference>
<evidence type="ECO:0000256" key="4">
    <source>
        <dbReference type="PROSITE-ProRule" id="PRU00302"/>
    </source>
</evidence>
<name>A0A915BS85_PARUN</name>
<evidence type="ECO:0000313" key="7">
    <source>
        <dbReference type="WBParaSite" id="PgR056X_g012_t01"/>
    </source>
</evidence>
<evidence type="ECO:0000313" key="6">
    <source>
        <dbReference type="Proteomes" id="UP000887569"/>
    </source>
</evidence>
<feature type="domain" description="Sushi" evidence="5">
    <location>
        <begin position="182"/>
        <end position="241"/>
    </location>
</feature>
<accession>A0A915BS85</accession>
<feature type="disulfide bond" evidence="4">
    <location>
        <begin position="277"/>
        <end position="304"/>
    </location>
</feature>
<proteinExistence type="predicted"/>
<keyword evidence="2" id="KW-0677">Repeat</keyword>
<dbReference type="Proteomes" id="UP000887569">
    <property type="component" value="Unplaced"/>
</dbReference>
<feature type="disulfide bond" evidence="4">
    <location>
        <begin position="148"/>
        <end position="175"/>
    </location>
</feature>
<feature type="domain" description="Sushi" evidence="5">
    <location>
        <begin position="118"/>
        <end position="177"/>
    </location>
</feature>
<keyword evidence="4" id="KW-0768">Sushi</keyword>
<keyword evidence="3 4" id="KW-1015">Disulfide bond</keyword>
<dbReference type="CDD" id="cd00033">
    <property type="entry name" value="CCP"/>
    <property type="match status" value="5"/>
</dbReference>
<dbReference type="Pfam" id="PF00084">
    <property type="entry name" value="Sushi"/>
    <property type="match status" value="4"/>
</dbReference>
<keyword evidence="1" id="KW-0732">Signal</keyword>
<reference evidence="7" key="1">
    <citation type="submission" date="2022-11" db="UniProtKB">
        <authorList>
            <consortium name="WormBaseParasite"/>
        </authorList>
    </citation>
    <scope>IDENTIFICATION</scope>
</reference>
<dbReference type="PANTHER" id="PTHR45656:SF4">
    <property type="entry name" value="PROTEIN CBR-CLEC-78"/>
    <property type="match status" value="1"/>
</dbReference>
<feature type="domain" description="Sushi" evidence="5">
    <location>
        <begin position="247"/>
        <end position="306"/>
    </location>
</feature>
<evidence type="ECO:0000256" key="3">
    <source>
        <dbReference type="ARBA" id="ARBA00023157"/>
    </source>
</evidence>
<protein>
    <submittedName>
        <fullName evidence="7">Sushi domain-containing protein</fullName>
    </submittedName>
</protein>
<feature type="domain" description="Sushi" evidence="5">
    <location>
        <begin position="1"/>
        <end position="42"/>
    </location>
</feature>
<dbReference type="InterPro" id="IPR051277">
    <property type="entry name" value="SEZ6_CSMD_C4BPB_Regulators"/>
</dbReference>
<evidence type="ECO:0000256" key="2">
    <source>
        <dbReference type="ARBA" id="ARBA00022737"/>
    </source>
</evidence>
<dbReference type="InterPro" id="IPR035976">
    <property type="entry name" value="Sushi/SCR/CCP_sf"/>
</dbReference>
<dbReference type="SMART" id="SM00032">
    <property type="entry name" value="CCP"/>
    <property type="match status" value="5"/>
</dbReference>